<dbReference type="Proteomes" id="UP000193560">
    <property type="component" value="Unassembled WGS sequence"/>
</dbReference>
<dbReference type="EMBL" id="MCGE01000004">
    <property type="protein sequence ID" value="ORZ22505.1"/>
    <property type="molecule type" value="Genomic_DNA"/>
</dbReference>
<reference evidence="2 3" key="1">
    <citation type="submission" date="2016-07" db="EMBL/GenBank/DDBJ databases">
        <title>Pervasive Adenine N6-methylation of Active Genes in Fungi.</title>
        <authorList>
            <consortium name="DOE Joint Genome Institute"/>
            <person name="Mondo S.J."/>
            <person name="Dannebaum R.O."/>
            <person name="Kuo R.C."/>
            <person name="Labutti K."/>
            <person name="Haridas S."/>
            <person name="Kuo A."/>
            <person name="Salamov A."/>
            <person name="Ahrendt S.R."/>
            <person name="Lipzen A."/>
            <person name="Sullivan W."/>
            <person name="Andreopoulos W.B."/>
            <person name="Clum A."/>
            <person name="Lindquist E."/>
            <person name="Daum C."/>
            <person name="Ramamoorthy G.K."/>
            <person name="Gryganskyi A."/>
            <person name="Culley D."/>
            <person name="Magnuson J.K."/>
            <person name="James T.Y."/>
            <person name="O'Malley M.A."/>
            <person name="Stajich J.E."/>
            <person name="Spatafora J.W."/>
            <person name="Visel A."/>
            <person name="Grigoriev I.V."/>
        </authorList>
    </citation>
    <scope>NUCLEOTIDE SEQUENCE [LARGE SCALE GENOMIC DNA]</scope>
    <source>
        <strain evidence="2 3">NRRL 1336</strain>
    </source>
</reference>
<proteinExistence type="predicted"/>
<dbReference type="AlphaFoldDB" id="A0A1X2IUN6"/>
<keyword evidence="1" id="KW-0812">Transmembrane</keyword>
<organism evidence="2 3">
    <name type="scientific">Absidia repens</name>
    <dbReference type="NCBI Taxonomy" id="90262"/>
    <lineage>
        <taxon>Eukaryota</taxon>
        <taxon>Fungi</taxon>
        <taxon>Fungi incertae sedis</taxon>
        <taxon>Mucoromycota</taxon>
        <taxon>Mucoromycotina</taxon>
        <taxon>Mucoromycetes</taxon>
        <taxon>Mucorales</taxon>
        <taxon>Cunninghamellaceae</taxon>
        <taxon>Absidia</taxon>
    </lineage>
</organism>
<accession>A0A1X2IUN6</accession>
<gene>
    <name evidence="2" type="ORF">BCR42DRAFT_406326</name>
</gene>
<keyword evidence="1" id="KW-0472">Membrane</keyword>
<evidence type="ECO:0000256" key="1">
    <source>
        <dbReference type="SAM" id="Phobius"/>
    </source>
</evidence>
<feature type="transmembrane region" description="Helical" evidence="1">
    <location>
        <begin position="30"/>
        <end position="50"/>
    </location>
</feature>
<evidence type="ECO:0000313" key="3">
    <source>
        <dbReference type="Proteomes" id="UP000193560"/>
    </source>
</evidence>
<keyword evidence="1" id="KW-1133">Transmembrane helix</keyword>
<comment type="caution">
    <text evidence="2">The sequence shown here is derived from an EMBL/GenBank/DDBJ whole genome shotgun (WGS) entry which is preliminary data.</text>
</comment>
<protein>
    <submittedName>
        <fullName evidence="2">Uncharacterized protein</fullName>
    </submittedName>
</protein>
<evidence type="ECO:0000313" key="2">
    <source>
        <dbReference type="EMBL" id="ORZ22505.1"/>
    </source>
</evidence>
<name>A0A1X2IUN6_9FUNG</name>
<sequence length="63" mass="7215">MINIGLHYVIQSIVSKNFLANILGKRGSVSIFYCCGQMLCIFMLYDYFFFSKKSLTHNGHTCP</sequence>
<feature type="non-terminal residue" evidence="2">
    <location>
        <position position="63"/>
    </location>
</feature>
<keyword evidence="3" id="KW-1185">Reference proteome</keyword>